<keyword evidence="2" id="KW-1185">Reference proteome</keyword>
<dbReference type="InterPro" id="IPR009078">
    <property type="entry name" value="Ferritin-like_SF"/>
</dbReference>
<dbReference type="STRING" id="395493.BegalDRAFT_0300"/>
<evidence type="ECO:0008006" key="3">
    <source>
        <dbReference type="Google" id="ProtNLM"/>
    </source>
</evidence>
<dbReference type="CDD" id="cd00657">
    <property type="entry name" value="Ferritin_like"/>
    <property type="match status" value="1"/>
</dbReference>
<name>I3CC78_9GAMM</name>
<dbReference type="GO" id="GO:0016491">
    <property type="term" value="F:oxidoreductase activity"/>
    <property type="evidence" value="ECO:0007669"/>
    <property type="project" value="InterPro"/>
</dbReference>
<dbReference type="EMBL" id="JH600070">
    <property type="protein sequence ID" value="EIJ41221.1"/>
    <property type="molecule type" value="Genomic_DNA"/>
</dbReference>
<reference evidence="1 2" key="1">
    <citation type="submission" date="2011-11" db="EMBL/GenBank/DDBJ databases">
        <title>Improved High-Quality Draft sequence of Beggiatoa alba B18lD.</title>
        <authorList>
            <consortium name="US DOE Joint Genome Institute"/>
            <person name="Lucas S."/>
            <person name="Han J."/>
            <person name="Lapidus A."/>
            <person name="Cheng J.-F."/>
            <person name="Goodwin L."/>
            <person name="Pitluck S."/>
            <person name="Peters L."/>
            <person name="Mikhailova N."/>
            <person name="Held B."/>
            <person name="Detter J.C."/>
            <person name="Han C."/>
            <person name="Tapia R."/>
            <person name="Land M."/>
            <person name="Hauser L."/>
            <person name="Kyrpides N."/>
            <person name="Ivanova N."/>
            <person name="Pagani I."/>
            <person name="Samuel K."/>
            <person name="Teske A."/>
            <person name="Mueller J."/>
            <person name="Woyke T."/>
        </authorList>
    </citation>
    <scope>NUCLEOTIDE SEQUENCE [LARGE SCALE GENOMIC DNA]</scope>
    <source>
        <strain evidence="1 2">B18LD</strain>
    </source>
</reference>
<dbReference type="AlphaFoldDB" id="I3CC78"/>
<sequence length="254" mass="30136">MHNQQQSQTWLKYFLSNQKTLKSVDWQLPDDLSPAQQTLIRQSLQAFQRGENSEGKHLLSFAQQYAHTQADAHYVDAIKLFIREEQRHALLLATYMKKWEIPTTKHNHLDHCFRALRRQFNLRFSIRVLQVAEMIADVYYTALARATQSALLKHLCHHILQDERMHLRFHAEQLAMMDWEKGIIGRITGNLLQKCLFYPTLLIIWFNYADLFRASGYDFPRYFAHCQWVLYQGINYQNAYYAQLDKPLSNLNTV</sequence>
<dbReference type="RefSeq" id="WP_002682952.1">
    <property type="nucleotide sequence ID" value="NZ_JH600070.1"/>
</dbReference>
<gene>
    <name evidence="1" type="ORF">BegalDRAFT_0300</name>
</gene>
<dbReference type="OrthoDB" id="9808602at2"/>
<protein>
    <recommendedName>
        <fullName evidence="3">Ferritin-like domain-containing protein</fullName>
    </recommendedName>
</protein>
<organism evidence="1 2">
    <name type="scientific">Beggiatoa alba B18LD</name>
    <dbReference type="NCBI Taxonomy" id="395493"/>
    <lineage>
        <taxon>Bacteria</taxon>
        <taxon>Pseudomonadati</taxon>
        <taxon>Pseudomonadota</taxon>
        <taxon>Gammaproteobacteria</taxon>
        <taxon>Thiotrichales</taxon>
        <taxon>Thiotrichaceae</taxon>
        <taxon>Beggiatoa</taxon>
    </lineage>
</organism>
<proteinExistence type="predicted"/>
<dbReference type="InterPro" id="IPR012348">
    <property type="entry name" value="RNR-like"/>
</dbReference>
<dbReference type="Gene3D" id="1.10.620.20">
    <property type="entry name" value="Ribonucleotide Reductase, subunit A"/>
    <property type="match status" value="1"/>
</dbReference>
<dbReference type="Proteomes" id="UP000005744">
    <property type="component" value="Unassembled WGS sequence"/>
</dbReference>
<dbReference type="HOGENOM" id="CLU_095351_0_0_6"/>
<dbReference type="eggNOG" id="COG1633">
    <property type="taxonomic scope" value="Bacteria"/>
</dbReference>
<accession>I3CC78</accession>
<evidence type="ECO:0000313" key="1">
    <source>
        <dbReference type="EMBL" id="EIJ41221.1"/>
    </source>
</evidence>
<dbReference type="SUPFAM" id="SSF47240">
    <property type="entry name" value="Ferritin-like"/>
    <property type="match status" value="1"/>
</dbReference>
<evidence type="ECO:0000313" key="2">
    <source>
        <dbReference type="Proteomes" id="UP000005744"/>
    </source>
</evidence>